<evidence type="ECO:0000256" key="2">
    <source>
        <dbReference type="ARBA" id="ARBA00010138"/>
    </source>
</evidence>
<dbReference type="Gene3D" id="3.40.50.2020">
    <property type="match status" value="1"/>
</dbReference>
<comment type="cofactor">
    <cofactor evidence="10">
        <name>Mg(2+)</name>
        <dbReference type="ChEBI" id="CHEBI:18420"/>
    </cofactor>
    <text evidence="10">Binds 1 Mg(2+) ion per subunit.</text>
</comment>
<evidence type="ECO:0000256" key="6">
    <source>
        <dbReference type="ARBA" id="ARBA00022755"/>
    </source>
</evidence>
<dbReference type="EC" id="2.4.2.14" evidence="3 8"/>
<evidence type="ECO:0000256" key="8">
    <source>
        <dbReference type="PIRNR" id="PIRNR000485"/>
    </source>
</evidence>
<dbReference type="GO" id="GO:0009113">
    <property type="term" value="P:purine nucleobase biosynthetic process"/>
    <property type="evidence" value="ECO:0007669"/>
    <property type="project" value="InterPro"/>
</dbReference>
<evidence type="ECO:0000256" key="3">
    <source>
        <dbReference type="ARBA" id="ARBA00011941"/>
    </source>
</evidence>
<dbReference type="InterPro" id="IPR035584">
    <property type="entry name" value="PurF_N"/>
</dbReference>
<proteinExistence type="inferred from homology"/>
<dbReference type="NCBIfam" id="TIGR01134">
    <property type="entry name" value="purF"/>
    <property type="match status" value="1"/>
</dbReference>
<dbReference type="PANTHER" id="PTHR11907">
    <property type="entry name" value="AMIDOPHOSPHORIBOSYLTRANSFERASE"/>
    <property type="match status" value="1"/>
</dbReference>
<dbReference type="SUPFAM" id="SSF53271">
    <property type="entry name" value="PRTase-like"/>
    <property type="match status" value="1"/>
</dbReference>
<comment type="catalytic activity">
    <reaction evidence="8">
        <text>5-phospho-beta-D-ribosylamine + L-glutamate + diphosphate = 5-phospho-alpha-D-ribose 1-diphosphate + L-glutamine + H2O</text>
        <dbReference type="Rhea" id="RHEA:14905"/>
        <dbReference type="ChEBI" id="CHEBI:15377"/>
        <dbReference type="ChEBI" id="CHEBI:29985"/>
        <dbReference type="ChEBI" id="CHEBI:33019"/>
        <dbReference type="ChEBI" id="CHEBI:58017"/>
        <dbReference type="ChEBI" id="CHEBI:58359"/>
        <dbReference type="ChEBI" id="CHEBI:58681"/>
        <dbReference type="EC" id="2.4.2.14"/>
    </reaction>
</comment>
<protein>
    <recommendedName>
        <fullName evidence="3 8">Amidophosphoribosyltransferase</fullName>
        <shortName evidence="8">ATase</shortName>
        <ecNumber evidence="3 8">2.4.2.14</ecNumber>
    </recommendedName>
    <alternativeName>
        <fullName evidence="8">Glutamine phosphoribosylpyrophosphate amidotransferase</fullName>
    </alternativeName>
</protein>
<evidence type="ECO:0000256" key="10">
    <source>
        <dbReference type="PIRSR" id="PIRSR000485-2"/>
    </source>
</evidence>
<evidence type="ECO:0000256" key="9">
    <source>
        <dbReference type="PIRSR" id="PIRSR000485-1"/>
    </source>
</evidence>
<feature type="region of interest" description="Disordered" evidence="11">
    <location>
        <begin position="495"/>
        <end position="517"/>
    </location>
</feature>
<evidence type="ECO:0000256" key="11">
    <source>
        <dbReference type="SAM" id="MobiDB-lite"/>
    </source>
</evidence>
<dbReference type="GO" id="GO:0004044">
    <property type="term" value="F:amidophosphoribosyltransferase activity"/>
    <property type="evidence" value="ECO:0007669"/>
    <property type="project" value="UniProtKB-EC"/>
</dbReference>
<keyword evidence="5 8" id="KW-0808">Transferase</keyword>
<dbReference type="Pfam" id="PF13522">
    <property type="entry name" value="GATase_6"/>
    <property type="match status" value="1"/>
</dbReference>
<accession>A0A7S2SU35</accession>
<dbReference type="CDD" id="cd06223">
    <property type="entry name" value="PRTases_typeI"/>
    <property type="match status" value="1"/>
</dbReference>
<dbReference type="InterPro" id="IPR005854">
    <property type="entry name" value="PurF"/>
</dbReference>
<dbReference type="InterPro" id="IPR017932">
    <property type="entry name" value="GATase_2_dom"/>
</dbReference>
<evidence type="ECO:0000256" key="5">
    <source>
        <dbReference type="ARBA" id="ARBA00022679"/>
    </source>
</evidence>
<dbReference type="Gene3D" id="3.60.20.10">
    <property type="entry name" value="Glutamine Phosphoribosylpyrophosphate, subunit 1, domain 1"/>
    <property type="match status" value="1"/>
</dbReference>
<dbReference type="PIRSF" id="PIRSF000485">
    <property type="entry name" value="Amd_phspho_trans"/>
    <property type="match status" value="1"/>
</dbReference>
<sequence>MCGIIGVLLGNPDGRVNQLIFDALTVLQHRGQDAGGMVTTSTRPRSRLNLRKENGLAREVFRFEDMLQLEGNLGIGHVRYPTAGSKSRACEAQPLYTNFPYGMCVAHNGTLTNTDELRARLSKSRRHINTDSDSELLLNVLAEELAVLVDPDSDEVSHDQIFEAVTKLISKCHGGYAVVMLILGVGLLAFRDPNGIRPLVYGSREESPQGASFAVSSESVALDALGFTVARDVAPAEAILFDYEGRVHRRVCHPSPKLWPCIFEYVYFARPDSVMNGVPVYESRRRMGTAAGRRILQLRPDHGIDVVIPIPDTSRASAIGLADALGVPCREGFIKNRYIARTFIMPGQEARTKSVRLKLNTIRSEFQDKTVLLVDDSIVRGTTSREIVAMAREAGPKQVFFVSAAPEIKFPNVYGIDIPTHTELIAHGRSVDEIQSQIGCDWLVYQTLDDLENCIRSLNPSIEGFESSCFCGSYVTPEVDDAYLSSLRDLKSQGTSALSAQNPGNCEPIHNMDGKQG</sequence>
<keyword evidence="10" id="KW-0460">Magnesium</keyword>
<comment type="pathway">
    <text evidence="1 8">Purine metabolism; IMP biosynthesis via de novo pathway; N(1)-(5-phospho-D-ribosyl)glycinamide from 5-phospho-alpha-D-ribose 1-diphosphate: step 1/2.</text>
</comment>
<dbReference type="GO" id="GO:0046872">
    <property type="term" value="F:metal ion binding"/>
    <property type="evidence" value="ECO:0007669"/>
    <property type="project" value="UniProtKB-KW"/>
</dbReference>
<keyword evidence="7" id="KW-0315">Glutamine amidotransferase</keyword>
<feature type="active site" description="Nucleophile" evidence="9">
    <location>
        <position position="2"/>
    </location>
</feature>
<feature type="domain" description="Glutamine amidotransferase type-2" evidence="12">
    <location>
        <begin position="2"/>
        <end position="244"/>
    </location>
</feature>
<dbReference type="SUPFAM" id="SSF56235">
    <property type="entry name" value="N-terminal nucleophile aminohydrolases (Ntn hydrolases)"/>
    <property type="match status" value="1"/>
</dbReference>
<reference evidence="13" key="1">
    <citation type="submission" date="2021-01" db="EMBL/GenBank/DDBJ databases">
        <authorList>
            <person name="Corre E."/>
            <person name="Pelletier E."/>
            <person name="Niang G."/>
            <person name="Scheremetjew M."/>
            <person name="Finn R."/>
            <person name="Kale V."/>
            <person name="Holt S."/>
            <person name="Cochrane G."/>
            <person name="Meng A."/>
            <person name="Brown T."/>
            <person name="Cohen L."/>
        </authorList>
    </citation>
    <scope>NUCLEOTIDE SEQUENCE</scope>
    <source>
        <strain evidence="13">CCMP1243</strain>
    </source>
</reference>
<evidence type="ECO:0000256" key="7">
    <source>
        <dbReference type="ARBA" id="ARBA00022962"/>
    </source>
</evidence>
<feature type="compositionally biased region" description="Polar residues" evidence="11">
    <location>
        <begin position="495"/>
        <end position="504"/>
    </location>
</feature>
<dbReference type="AlphaFoldDB" id="A0A7S2SU35"/>
<keyword evidence="10" id="KW-0479">Metal-binding</keyword>
<keyword evidence="4 8" id="KW-0328">Glycosyltransferase</keyword>
<dbReference type="PROSITE" id="PS51278">
    <property type="entry name" value="GATASE_TYPE_2"/>
    <property type="match status" value="1"/>
</dbReference>
<dbReference type="GO" id="GO:0006189">
    <property type="term" value="P:'de novo' IMP biosynthetic process"/>
    <property type="evidence" value="ECO:0007669"/>
    <property type="project" value="UniProtKB-UniPathway"/>
</dbReference>
<dbReference type="InterPro" id="IPR029055">
    <property type="entry name" value="Ntn_hydrolases_N"/>
</dbReference>
<dbReference type="CDD" id="cd00715">
    <property type="entry name" value="GPATase_N"/>
    <property type="match status" value="1"/>
</dbReference>
<name>A0A7S2SU35_9STRA</name>
<dbReference type="InterPro" id="IPR000836">
    <property type="entry name" value="PRTase_dom"/>
</dbReference>
<feature type="binding site" evidence="10">
    <location>
        <position position="375"/>
    </location>
    <ligand>
        <name>Mg(2+)</name>
        <dbReference type="ChEBI" id="CHEBI:18420"/>
    </ligand>
</feature>
<evidence type="ECO:0000256" key="1">
    <source>
        <dbReference type="ARBA" id="ARBA00005209"/>
    </source>
</evidence>
<keyword evidence="6 8" id="KW-0658">Purine biosynthesis</keyword>
<evidence type="ECO:0000256" key="4">
    <source>
        <dbReference type="ARBA" id="ARBA00022676"/>
    </source>
</evidence>
<organism evidence="13">
    <name type="scientific">Rhizochromulina marina</name>
    <dbReference type="NCBI Taxonomy" id="1034831"/>
    <lineage>
        <taxon>Eukaryota</taxon>
        <taxon>Sar</taxon>
        <taxon>Stramenopiles</taxon>
        <taxon>Ochrophyta</taxon>
        <taxon>Dictyochophyceae</taxon>
        <taxon>Rhizochromulinales</taxon>
        <taxon>Rhizochromulina</taxon>
    </lineage>
</organism>
<feature type="binding site" evidence="10">
    <location>
        <position position="376"/>
    </location>
    <ligand>
        <name>Mg(2+)</name>
        <dbReference type="ChEBI" id="CHEBI:18420"/>
    </ligand>
</feature>
<dbReference type="Pfam" id="PF00156">
    <property type="entry name" value="Pribosyltran"/>
    <property type="match status" value="1"/>
</dbReference>
<gene>
    <name evidence="13" type="ORF">RMAR1173_LOCUS20573</name>
</gene>
<comment type="similarity">
    <text evidence="2 8">In the C-terminal section; belongs to the purine/pyrimidine phosphoribosyltransferase family.</text>
</comment>
<dbReference type="EMBL" id="HBHJ01031161">
    <property type="protein sequence ID" value="CAD9709580.1"/>
    <property type="molecule type" value="Transcribed_RNA"/>
</dbReference>
<evidence type="ECO:0000259" key="12">
    <source>
        <dbReference type="PROSITE" id="PS51278"/>
    </source>
</evidence>
<evidence type="ECO:0000313" key="13">
    <source>
        <dbReference type="EMBL" id="CAD9709580.1"/>
    </source>
</evidence>
<dbReference type="HAMAP" id="MF_01931">
    <property type="entry name" value="PurF"/>
    <property type="match status" value="1"/>
</dbReference>
<dbReference type="InterPro" id="IPR029057">
    <property type="entry name" value="PRTase-like"/>
</dbReference>
<feature type="binding site" evidence="10">
    <location>
        <position position="313"/>
    </location>
    <ligand>
        <name>Mg(2+)</name>
        <dbReference type="ChEBI" id="CHEBI:18420"/>
    </ligand>
</feature>
<dbReference type="UniPathway" id="UPA00074">
    <property type="reaction ID" value="UER00124"/>
</dbReference>